<dbReference type="OrthoDB" id="10014216at2759"/>
<dbReference type="InterPro" id="IPR023214">
    <property type="entry name" value="HAD_sf"/>
</dbReference>
<evidence type="ECO:0000256" key="1">
    <source>
        <dbReference type="ARBA" id="ARBA00022801"/>
    </source>
</evidence>
<dbReference type="Gene3D" id="3.40.50.1000">
    <property type="entry name" value="HAD superfamily/HAD-like"/>
    <property type="match status" value="1"/>
</dbReference>
<dbReference type="InterPro" id="IPR006384">
    <property type="entry name" value="HAD_hydro_PyrdxlP_Pase-like"/>
</dbReference>
<reference evidence="2" key="1">
    <citation type="submission" date="2014-03" db="EMBL/GenBank/DDBJ databases">
        <authorList>
            <person name="Casaregola S."/>
        </authorList>
    </citation>
    <scope>NUCLEOTIDE SEQUENCE [LARGE SCALE GENOMIC DNA]</scope>
    <source>
        <strain evidence="2">CLIB 918</strain>
    </source>
</reference>
<accession>A0A0J9XJ41</accession>
<dbReference type="GO" id="GO:0016791">
    <property type="term" value="F:phosphatase activity"/>
    <property type="evidence" value="ECO:0007669"/>
    <property type="project" value="InterPro"/>
</dbReference>
<dbReference type="AlphaFoldDB" id="A0A0J9XJ41"/>
<dbReference type="InterPro" id="IPR036412">
    <property type="entry name" value="HAD-like_sf"/>
</dbReference>
<organism evidence="2 3">
    <name type="scientific">Geotrichum candidum</name>
    <name type="common">Oospora lactis</name>
    <name type="synonym">Dipodascus geotrichum</name>
    <dbReference type="NCBI Taxonomy" id="1173061"/>
    <lineage>
        <taxon>Eukaryota</taxon>
        <taxon>Fungi</taxon>
        <taxon>Dikarya</taxon>
        <taxon>Ascomycota</taxon>
        <taxon>Saccharomycotina</taxon>
        <taxon>Dipodascomycetes</taxon>
        <taxon>Dipodascales</taxon>
        <taxon>Dipodascaceae</taxon>
        <taxon>Geotrichum</taxon>
    </lineage>
</organism>
<dbReference type="PANTHER" id="PTHR28181">
    <property type="entry name" value="UPF0655 PROTEIN YCR015C"/>
    <property type="match status" value="1"/>
</dbReference>
<dbReference type="EMBL" id="CCBN010000023">
    <property type="protein sequence ID" value="CDO57639.1"/>
    <property type="molecule type" value="Genomic_DNA"/>
</dbReference>
<dbReference type="NCBIfam" id="TIGR01489">
    <property type="entry name" value="DKMTPPase-SF"/>
    <property type="match status" value="1"/>
</dbReference>
<evidence type="ECO:0000313" key="3">
    <source>
        <dbReference type="Proteomes" id="UP000242525"/>
    </source>
</evidence>
<sequence>MSTSTTPAPAVNGTPALKTNPKYIVFTDWDGTVTLQDSNDHMTHNLGFGYEKRIALNDRILDGSISFRDAFQEMLDSIHTPFPECIDYLLKEIQLDPGFPDFYKWAKANNIPIVVVSSGMKPIIHALLVKLVGKTAADDIEIISNDVVIKEDGSWDIVFRDESDFGHDKSRCIRPYTAIPDRPTLFYCGDGVSDLSAARETDLLFAKEGKDLITYCKREHIPYTTFASFKDIHSKIQDIVEGKKTVKESQDN</sequence>
<gene>
    <name evidence="2" type="ORF">BN980_GECA23s01308g</name>
</gene>
<name>A0A0J9XJ41_GEOCN</name>
<dbReference type="STRING" id="1173061.A0A0J9XJ41"/>
<dbReference type="Proteomes" id="UP000242525">
    <property type="component" value="Unassembled WGS sequence"/>
</dbReference>
<evidence type="ECO:0000313" key="2">
    <source>
        <dbReference type="EMBL" id="CDO57639.1"/>
    </source>
</evidence>
<proteinExistence type="predicted"/>
<keyword evidence="1" id="KW-0378">Hydrolase</keyword>
<dbReference type="PANTHER" id="PTHR28181:SF2">
    <property type="entry name" value="PHOSPHORIC MONOESTER HYDROLASE"/>
    <property type="match status" value="1"/>
</dbReference>
<dbReference type="Gene3D" id="3.90.1470.20">
    <property type="match status" value="1"/>
</dbReference>
<protein>
    <submittedName>
        <fullName evidence="2">Uncharacterized protein</fullName>
    </submittedName>
</protein>
<dbReference type="NCBIfam" id="TIGR01488">
    <property type="entry name" value="HAD-SF-IB"/>
    <property type="match status" value="1"/>
</dbReference>
<dbReference type="Pfam" id="PF12710">
    <property type="entry name" value="HAD"/>
    <property type="match status" value="1"/>
</dbReference>
<comment type="caution">
    <text evidence="2">The sequence shown here is derived from an EMBL/GenBank/DDBJ whole genome shotgun (WGS) entry which is preliminary data.</text>
</comment>
<dbReference type="InterPro" id="IPR050849">
    <property type="entry name" value="HAD-like_hydrolase_phosphatase"/>
</dbReference>
<dbReference type="SUPFAM" id="SSF56784">
    <property type="entry name" value="HAD-like"/>
    <property type="match status" value="1"/>
</dbReference>
<keyword evidence="3" id="KW-1185">Reference proteome</keyword>